<reference evidence="1 2" key="1">
    <citation type="submission" date="2014-03" db="EMBL/GenBank/DDBJ databases">
        <title>Genomics of Bifidobacteria.</title>
        <authorList>
            <person name="Ventura M."/>
            <person name="Milani C."/>
            <person name="Lugli G.A."/>
        </authorList>
    </citation>
    <scope>NUCLEOTIDE SEQUENCE [LARGE SCALE GENOMIC DNA]</scope>
    <source>
        <strain evidence="1 2">DSM 22767</strain>
    </source>
</reference>
<evidence type="ECO:0000313" key="2">
    <source>
        <dbReference type="Proteomes" id="UP000029096"/>
    </source>
</evidence>
<name>A0A086ZKF8_9BIFI</name>
<dbReference type="Proteomes" id="UP000029096">
    <property type="component" value="Unassembled WGS sequence"/>
</dbReference>
<sequence>MLPLSDLSDFQGFSMPSGHDDHGIENMFEDNELDANAGEAIVGAYKHSCSFITIDPARAVWQVQGGFNGTDYNGLTYGQVKEGRLHAGSSIDDLWPSMSNVDDAQQFVADMIAASARLTT</sequence>
<gene>
    <name evidence="1" type="ORF">BBOH_0483</name>
</gene>
<protein>
    <submittedName>
        <fullName evidence="1">Putative phage protein</fullName>
    </submittedName>
</protein>
<organism evidence="1 2">
    <name type="scientific">Bifidobacterium bohemicum DSM 22767</name>
    <dbReference type="NCBI Taxonomy" id="1437606"/>
    <lineage>
        <taxon>Bacteria</taxon>
        <taxon>Bacillati</taxon>
        <taxon>Actinomycetota</taxon>
        <taxon>Actinomycetes</taxon>
        <taxon>Bifidobacteriales</taxon>
        <taxon>Bifidobacteriaceae</taxon>
        <taxon>Bifidobacterium</taxon>
    </lineage>
</organism>
<dbReference type="STRING" id="1437606.BBOH_0483"/>
<comment type="caution">
    <text evidence="1">The sequence shown here is derived from an EMBL/GenBank/DDBJ whole genome shotgun (WGS) entry which is preliminary data.</text>
</comment>
<accession>A0A086ZKF8</accession>
<dbReference type="EMBL" id="JGYP01000001">
    <property type="protein sequence ID" value="KFI47008.1"/>
    <property type="molecule type" value="Genomic_DNA"/>
</dbReference>
<keyword evidence="2" id="KW-1185">Reference proteome</keyword>
<proteinExistence type="predicted"/>
<dbReference type="AlphaFoldDB" id="A0A086ZKF8"/>
<evidence type="ECO:0000313" key="1">
    <source>
        <dbReference type="EMBL" id="KFI47008.1"/>
    </source>
</evidence>